<dbReference type="GO" id="GO:0031418">
    <property type="term" value="F:L-ascorbic acid binding"/>
    <property type="evidence" value="ECO:0007669"/>
    <property type="project" value="UniProtKB-KW"/>
</dbReference>
<evidence type="ECO:0000256" key="6">
    <source>
        <dbReference type="ARBA" id="ARBA00023004"/>
    </source>
</evidence>
<gene>
    <name evidence="9" type="ORF">BFG52_12300</name>
</gene>
<evidence type="ECO:0000256" key="3">
    <source>
        <dbReference type="ARBA" id="ARBA00022896"/>
    </source>
</evidence>
<dbReference type="EMBL" id="CP016895">
    <property type="protein sequence ID" value="AOA59053.1"/>
    <property type="molecule type" value="Genomic_DNA"/>
</dbReference>
<dbReference type="InterPro" id="IPR006620">
    <property type="entry name" value="Pro_4_hyd_alph"/>
</dbReference>
<evidence type="ECO:0000256" key="5">
    <source>
        <dbReference type="ARBA" id="ARBA00023002"/>
    </source>
</evidence>
<sequence>MIHHIPNVLSTEQVAWFNAQFAQANWINGKVTAGTLSAQVKQNQQLSEDDPLTSQLSKIILDALAQNALFIAAALPLDIIPPLFNRYEGNESFGFHVDNAIRRVRGSNARLRTDLSCTLFFSEPDAYVGGELVIEDTYGYHDVKLPAGDMILYPSTSLHEVTPVTAGTRTASFFWVQSMVRSNEERDMLFQLDQSIQNLRAQLGDRHAEVIKLTSLYHNFMRKWATL</sequence>
<dbReference type="PANTHER" id="PTHR41536">
    <property type="entry name" value="PKHD-TYPE HYDROXYLASE YBIX"/>
    <property type="match status" value="1"/>
</dbReference>
<evidence type="ECO:0000256" key="2">
    <source>
        <dbReference type="ARBA" id="ARBA00022723"/>
    </source>
</evidence>
<keyword evidence="2 7" id="KW-0479">Metal-binding</keyword>
<dbReference type="RefSeq" id="WP_067556676.1">
    <property type="nucleotide sequence ID" value="NZ_CP016895.1"/>
</dbReference>
<keyword evidence="6 7" id="KW-0408">Iron</keyword>
<feature type="binding site" evidence="7">
    <location>
        <position position="98"/>
    </location>
    <ligand>
        <name>Fe cation</name>
        <dbReference type="ChEBI" id="CHEBI:24875"/>
    </ligand>
</feature>
<accession>A0A1B2M203</accession>
<proteinExistence type="inferred from homology"/>
<dbReference type="InterPro" id="IPR044862">
    <property type="entry name" value="Pro_4_hyd_alph_FE2OG_OXY"/>
</dbReference>
<dbReference type="PROSITE" id="PS51471">
    <property type="entry name" value="FE2OG_OXY"/>
    <property type="match status" value="1"/>
</dbReference>
<evidence type="ECO:0000313" key="9">
    <source>
        <dbReference type="EMBL" id="AOA59053.1"/>
    </source>
</evidence>
<evidence type="ECO:0000256" key="1">
    <source>
        <dbReference type="ARBA" id="ARBA00001961"/>
    </source>
</evidence>
<dbReference type="Gene3D" id="2.60.120.620">
    <property type="entry name" value="q2cbj1_9rhob like domain"/>
    <property type="match status" value="1"/>
</dbReference>
<dbReference type="NCBIfam" id="NF003975">
    <property type="entry name" value="PRK05467.1-4"/>
    <property type="match status" value="1"/>
</dbReference>
<dbReference type="GO" id="GO:0006879">
    <property type="term" value="P:intracellular iron ion homeostasis"/>
    <property type="evidence" value="ECO:0007669"/>
    <property type="project" value="TreeGrafter"/>
</dbReference>
<dbReference type="NCBIfam" id="NF003974">
    <property type="entry name" value="PRK05467.1-3"/>
    <property type="match status" value="1"/>
</dbReference>
<keyword evidence="5 7" id="KW-0560">Oxidoreductase</keyword>
<dbReference type="Pfam" id="PF13640">
    <property type="entry name" value="2OG-FeII_Oxy_3"/>
    <property type="match status" value="1"/>
</dbReference>
<dbReference type="STRING" id="1789224.BFG52_12300"/>
<feature type="binding site" evidence="7">
    <location>
        <position position="169"/>
    </location>
    <ligand>
        <name>2-oxoglutarate</name>
        <dbReference type="ChEBI" id="CHEBI:16810"/>
    </ligand>
</feature>
<feature type="binding site" evidence="7">
    <location>
        <position position="96"/>
    </location>
    <ligand>
        <name>Fe cation</name>
        <dbReference type="ChEBI" id="CHEBI:24875"/>
    </ligand>
</feature>
<dbReference type="GO" id="GO:0016706">
    <property type="term" value="F:2-oxoglutarate-dependent dioxygenase activity"/>
    <property type="evidence" value="ECO:0007669"/>
    <property type="project" value="UniProtKB-UniRule"/>
</dbReference>
<dbReference type="Proteomes" id="UP000093391">
    <property type="component" value="Chromosome"/>
</dbReference>
<organism evidence="9 10">
    <name type="scientific">Acinetobacter larvae</name>
    <dbReference type="NCBI Taxonomy" id="1789224"/>
    <lineage>
        <taxon>Bacteria</taxon>
        <taxon>Pseudomonadati</taxon>
        <taxon>Pseudomonadota</taxon>
        <taxon>Gammaproteobacteria</taxon>
        <taxon>Moraxellales</taxon>
        <taxon>Moraxellaceae</taxon>
        <taxon>Acinetobacter</taxon>
    </lineage>
</organism>
<evidence type="ECO:0000259" key="8">
    <source>
        <dbReference type="PROSITE" id="PS51471"/>
    </source>
</evidence>
<evidence type="ECO:0000256" key="7">
    <source>
        <dbReference type="HAMAP-Rule" id="MF_00657"/>
    </source>
</evidence>
<keyword evidence="3 7" id="KW-0847">Vitamin C</keyword>
<dbReference type="KEGG" id="ala:BFG52_12300"/>
<keyword evidence="4 7" id="KW-0223">Dioxygenase</keyword>
<feature type="binding site" evidence="7">
    <location>
        <position position="159"/>
    </location>
    <ligand>
        <name>Fe cation</name>
        <dbReference type="ChEBI" id="CHEBI:24875"/>
    </ligand>
</feature>
<feature type="domain" description="Fe2OG dioxygenase" evidence="8">
    <location>
        <begin position="78"/>
        <end position="178"/>
    </location>
</feature>
<dbReference type="InterPro" id="IPR005123">
    <property type="entry name" value="Oxoglu/Fe-dep_dioxygenase_dom"/>
</dbReference>
<dbReference type="AlphaFoldDB" id="A0A1B2M203"/>
<dbReference type="Gene3D" id="4.10.860.20">
    <property type="entry name" value="Rabenosyn, Rab binding domain"/>
    <property type="match status" value="1"/>
</dbReference>
<protein>
    <submittedName>
        <fullName evidence="9">Fe2+-dependent dioxygenase</fullName>
    </submittedName>
</protein>
<name>A0A1B2M203_9GAMM</name>
<evidence type="ECO:0000256" key="4">
    <source>
        <dbReference type="ARBA" id="ARBA00022964"/>
    </source>
</evidence>
<reference evidence="9 10" key="1">
    <citation type="submission" date="2016-08" db="EMBL/GenBank/DDBJ databases">
        <authorList>
            <person name="Seilhamer J.J."/>
        </authorList>
    </citation>
    <scope>NUCLEOTIDE SEQUENCE [LARGE SCALE GENOMIC DNA]</scope>
    <source>
        <strain evidence="9 10">BRTC-1</strain>
    </source>
</reference>
<dbReference type="OrthoDB" id="9812472at2"/>
<comment type="cofactor">
    <cofactor evidence="1 7">
        <name>L-ascorbate</name>
        <dbReference type="ChEBI" id="CHEBI:38290"/>
    </cofactor>
</comment>
<evidence type="ECO:0000313" key="10">
    <source>
        <dbReference type="Proteomes" id="UP000093391"/>
    </source>
</evidence>
<dbReference type="PANTHER" id="PTHR41536:SF1">
    <property type="entry name" value="PKHD-TYPE HYDROXYLASE YBIX"/>
    <property type="match status" value="1"/>
</dbReference>
<dbReference type="HAMAP" id="MF_00657">
    <property type="entry name" value="Hydroxyl_YbiX"/>
    <property type="match status" value="1"/>
</dbReference>
<dbReference type="GO" id="GO:0006974">
    <property type="term" value="P:DNA damage response"/>
    <property type="evidence" value="ECO:0007669"/>
    <property type="project" value="TreeGrafter"/>
</dbReference>
<dbReference type="Pfam" id="PF18331">
    <property type="entry name" value="PKHD_C"/>
    <property type="match status" value="1"/>
</dbReference>
<dbReference type="InterPro" id="IPR041097">
    <property type="entry name" value="PKHD_C"/>
</dbReference>
<dbReference type="GO" id="GO:0005506">
    <property type="term" value="F:iron ion binding"/>
    <property type="evidence" value="ECO:0007669"/>
    <property type="project" value="UniProtKB-UniRule"/>
</dbReference>
<keyword evidence="10" id="KW-1185">Reference proteome</keyword>
<dbReference type="InterPro" id="IPR023550">
    <property type="entry name" value="PKHD_hydroxylase"/>
</dbReference>
<dbReference type="SMART" id="SM00702">
    <property type="entry name" value="P4Hc"/>
    <property type="match status" value="1"/>
</dbReference>
<comment type="cofactor">
    <cofactor evidence="7">
        <name>Fe(2+)</name>
        <dbReference type="ChEBI" id="CHEBI:29033"/>
    </cofactor>
    <text evidence="7">Binds 1 Fe(2+) ion per subunit.</text>
</comment>